<dbReference type="RefSeq" id="WP_116174592.1">
    <property type="nucleotide sequence ID" value="NZ_CP144375.1"/>
</dbReference>
<comment type="caution">
    <text evidence="2">The sequence shown here is derived from an EMBL/GenBank/DDBJ whole genome shotgun (WGS) entry which is preliminary data.</text>
</comment>
<feature type="transmembrane region" description="Helical" evidence="1">
    <location>
        <begin position="32"/>
        <end position="53"/>
    </location>
</feature>
<dbReference type="OrthoDB" id="3539663at2"/>
<name>A0A3E0HUY3_9PSEU</name>
<dbReference type="Proteomes" id="UP000256269">
    <property type="component" value="Unassembled WGS sequence"/>
</dbReference>
<sequence length="186" mass="19417">MLKVRNAAFVAAPLLLGGYGVVRLLTDHGPGVGWTVGHLLFLAGLVLFVPVLLTLGDRPGAAPVIAAIGLLGVAASMAQVVIDIVAGLVASDRAGMNAIYHQVQSVPGLLPGIYTIGPALFYVCLTALAILNWRELGWWSPMLLVVGTVLTLVSLDLIPVTAVCFLFALGPYGVRRTDRRLTGAAP</sequence>
<proteinExistence type="predicted"/>
<organism evidence="2 3">
    <name type="scientific">Kutzneria buriramensis</name>
    <dbReference type="NCBI Taxonomy" id="1045776"/>
    <lineage>
        <taxon>Bacteria</taxon>
        <taxon>Bacillati</taxon>
        <taxon>Actinomycetota</taxon>
        <taxon>Actinomycetes</taxon>
        <taxon>Pseudonocardiales</taxon>
        <taxon>Pseudonocardiaceae</taxon>
        <taxon>Kutzneria</taxon>
    </lineage>
</organism>
<dbReference type="EMBL" id="QUNO01000004">
    <property type="protein sequence ID" value="REH50066.1"/>
    <property type="molecule type" value="Genomic_DNA"/>
</dbReference>
<feature type="transmembrane region" description="Helical" evidence="1">
    <location>
        <begin position="143"/>
        <end position="169"/>
    </location>
</feature>
<keyword evidence="1" id="KW-1133">Transmembrane helix</keyword>
<feature type="transmembrane region" description="Helical" evidence="1">
    <location>
        <begin position="65"/>
        <end position="89"/>
    </location>
</feature>
<evidence type="ECO:0000313" key="2">
    <source>
        <dbReference type="EMBL" id="REH50066.1"/>
    </source>
</evidence>
<gene>
    <name evidence="2" type="ORF">BCF44_104334</name>
</gene>
<evidence type="ECO:0000313" key="3">
    <source>
        <dbReference type="Proteomes" id="UP000256269"/>
    </source>
</evidence>
<accession>A0A3E0HUY3</accession>
<keyword evidence="3" id="KW-1185">Reference proteome</keyword>
<reference evidence="2 3" key="1">
    <citation type="submission" date="2018-08" db="EMBL/GenBank/DDBJ databases">
        <title>Genomic Encyclopedia of Archaeal and Bacterial Type Strains, Phase II (KMG-II): from individual species to whole genera.</title>
        <authorList>
            <person name="Goeker M."/>
        </authorList>
    </citation>
    <scope>NUCLEOTIDE SEQUENCE [LARGE SCALE GENOMIC DNA]</scope>
    <source>
        <strain evidence="2 3">DSM 45791</strain>
    </source>
</reference>
<keyword evidence="1" id="KW-0472">Membrane</keyword>
<feature type="transmembrane region" description="Helical" evidence="1">
    <location>
        <begin position="109"/>
        <end position="131"/>
    </location>
</feature>
<dbReference type="AlphaFoldDB" id="A0A3E0HUY3"/>
<protein>
    <submittedName>
        <fullName evidence="2">Uncharacterized protein</fullName>
    </submittedName>
</protein>
<keyword evidence="1" id="KW-0812">Transmembrane</keyword>
<feature type="transmembrane region" description="Helical" evidence="1">
    <location>
        <begin position="7"/>
        <end position="26"/>
    </location>
</feature>
<evidence type="ECO:0000256" key="1">
    <source>
        <dbReference type="SAM" id="Phobius"/>
    </source>
</evidence>